<evidence type="ECO:0000313" key="3">
    <source>
        <dbReference type="Proteomes" id="UP000032233"/>
    </source>
</evidence>
<dbReference type="InterPro" id="IPR043129">
    <property type="entry name" value="ATPase_NBD"/>
</dbReference>
<protein>
    <submittedName>
        <fullName evidence="2">Uncharacterized protein</fullName>
    </submittedName>
</protein>
<dbReference type="EMBL" id="AZAC01000004">
    <property type="protein sequence ID" value="KIX15200.1"/>
    <property type="molecule type" value="Genomic_DNA"/>
</dbReference>
<feature type="compositionally biased region" description="Polar residues" evidence="1">
    <location>
        <begin position="20"/>
        <end position="31"/>
    </location>
</feature>
<keyword evidence="3" id="KW-1185">Reference proteome</keyword>
<organism evidence="2 3">
    <name type="scientific">Dethiosulfatarculus sandiegensis</name>
    <dbReference type="NCBI Taxonomy" id="1429043"/>
    <lineage>
        <taxon>Bacteria</taxon>
        <taxon>Pseudomonadati</taxon>
        <taxon>Thermodesulfobacteriota</taxon>
        <taxon>Desulfarculia</taxon>
        <taxon>Desulfarculales</taxon>
        <taxon>Desulfarculaceae</taxon>
        <taxon>Dethiosulfatarculus</taxon>
    </lineage>
</organism>
<sequence>MAEKRHNRLALPPLKEDHQISPSQKQGHWSSEGTGPKFLKILSEALNVNQFAPQDATMFSIPDAWAQPELFAAGLSTEDHPLKARCLEEWRGLISVLGLSKFCGLDISVRPVSLGEMEKKPNAVILTKGPYKNLPSVLRELPPVEVLVSGSNGREALRQEKSPWDSLGFILYGQKAIGMIVPSTLICPARGAININDPKIPWIKGGKIHDPLKVPGLTDLDLKALFFYLKNLNNTLTRQQDRLTDYLALPLIQHIESFMADIAARLGGAYEIDLKDESSALLEMPDGVLFKALKTVPSPLEQADSDLFLRPRSLNGSKDNNISLVLVDKDLAAAIGKLENQIMVWGRISLHEYYQYSNEERKALMQRLWEKGVALKEPKDFFTKRVYHLRGSRLKGHGRTMTSWLYPLKPWVLFLLGPKALRENFSLSHAEDKKRVEVKLAIKVHSPRSNQHEIVDLSKIYRDDEIVEMEHIEKERPSGINAIWPNLHNSGLKHFFYYYNGNPRSQLLLDHPLNPQVMSGILESSNTEQDRLNRVFDLGAMSYQSGQLNEDMAFWSNQTEGMTQTVVWGAHPWEAILCSDKRVARKYSDDPQAGVLLLPELPPAGGGDTGWEIAIDFGTSNTAVYFRPPDREPQAMSFSNRVSGLFGENSRVDWENILTKYFIPPQDQKVPFLSILANRQQNPPSTHPPVLTSLVHFGEDLSTTLDLIQGNDKSIQPLFNLKWDESEEKIRAMERFISQVALQSLTEVVDQGADPKLVTWAFAYPLAMKGRSQDYMHSFEVALEKVLGNGDPIEKRYESLPESVASALYFAKHKEAHFSGNVITIDIGGGTSDLTIWQHQKMLWESSLRLGGRDTLIAVLAHRLDLLNTLGLDEPYDQLREYGPNEPKLINSLEGLVNNPLFSPLFEENLYKYRANKYKNVVDIGKLALAGTLFYLGLMVRHLSKVGLFNPLTKSMDICLGGRGSKLYSLIKKPQSNEPKFLDQARNFFQKASGLNGEVRFIFSREQKHEVACGLLSRKNAASLDYSNPRYEVLCGEDAIAADNELGHMEILKAEYFDDNLRVHPELPQLSGFIAMYEECFGQNVKAYPELKRKLPAYVNDELSEFQSWQKKKQSAEDNSKSMVISERQIRQYSATEGEPVFIIALKKLLKLLIVNSRD</sequence>
<feature type="region of interest" description="Disordered" evidence="1">
    <location>
        <begin position="1"/>
        <end position="31"/>
    </location>
</feature>
<evidence type="ECO:0000313" key="2">
    <source>
        <dbReference type="EMBL" id="KIX15200.1"/>
    </source>
</evidence>
<dbReference type="OrthoDB" id="7375371at2"/>
<name>A0A0D2K0C9_9BACT</name>
<proteinExistence type="predicted"/>
<dbReference type="Proteomes" id="UP000032233">
    <property type="component" value="Unassembled WGS sequence"/>
</dbReference>
<dbReference type="STRING" id="1429043.X474_04810"/>
<dbReference type="SUPFAM" id="SSF53067">
    <property type="entry name" value="Actin-like ATPase domain"/>
    <property type="match status" value="1"/>
</dbReference>
<evidence type="ECO:0000256" key="1">
    <source>
        <dbReference type="SAM" id="MobiDB-lite"/>
    </source>
</evidence>
<dbReference type="AlphaFoldDB" id="A0A0D2K0C9"/>
<accession>A0A0D2K0C9</accession>
<comment type="caution">
    <text evidence="2">The sequence shown here is derived from an EMBL/GenBank/DDBJ whole genome shotgun (WGS) entry which is preliminary data.</text>
</comment>
<dbReference type="RefSeq" id="WP_044347012.1">
    <property type="nucleotide sequence ID" value="NZ_AZAC01000004.1"/>
</dbReference>
<gene>
    <name evidence="2" type="ORF">X474_04810</name>
</gene>
<reference evidence="2 3" key="1">
    <citation type="submission" date="2013-11" db="EMBL/GenBank/DDBJ databases">
        <title>Metagenomic analysis of a methanogenic consortium involved in long chain n-alkane degradation.</title>
        <authorList>
            <person name="Davidova I.A."/>
            <person name="Callaghan A.V."/>
            <person name="Wawrik B."/>
            <person name="Pruitt S."/>
            <person name="Marks C."/>
            <person name="Duncan K.E."/>
            <person name="Suflita J.M."/>
        </authorList>
    </citation>
    <scope>NUCLEOTIDE SEQUENCE [LARGE SCALE GENOMIC DNA]</scope>
    <source>
        <strain evidence="2 3">SPR</strain>
    </source>
</reference>
<dbReference type="InParanoid" id="A0A0D2K0C9"/>